<organism evidence="1 2">
    <name type="scientific">Caerostris extrusa</name>
    <name type="common">Bark spider</name>
    <name type="synonym">Caerostris bankana</name>
    <dbReference type="NCBI Taxonomy" id="172846"/>
    <lineage>
        <taxon>Eukaryota</taxon>
        <taxon>Metazoa</taxon>
        <taxon>Ecdysozoa</taxon>
        <taxon>Arthropoda</taxon>
        <taxon>Chelicerata</taxon>
        <taxon>Arachnida</taxon>
        <taxon>Araneae</taxon>
        <taxon>Araneomorphae</taxon>
        <taxon>Entelegynae</taxon>
        <taxon>Araneoidea</taxon>
        <taxon>Araneidae</taxon>
        <taxon>Caerostris</taxon>
    </lineage>
</organism>
<gene>
    <name evidence="1" type="ORF">CEXT_573431</name>
</gene>
<accession>A0AAV4XSM7</accession>
<evidence type="ECO:0000313" key="2">
    <source>
        <dbReference type="Proteomes" id="UP001054945"/>
    </source>
</evidence>
<dbReference type="EMBL" id="BPLR01000872">
    <property type="protein sequence ID" value="GIY98037.1"/>
    <property type="molecule type" value="Genomic_DNA"/>
</dbReference>
<name>A0AAV4XSM7_CAEEX</name>
<dbReference type="Proteomes" id="UP001054945">
    <property type="component" value="Unassembled WGS sequence"/>
</dbReference>
<reference evidence="1 2" key="1">
    <citation type="submission" date="2021-06" db="EMBL/GenBank/DDBJ databases">
        <title>Caerostris extrusa draft genome.</title>
        <authorList>
            <person name="Kono N."/>
            <person name="Arakawa K."/>
        </authorList>
    </citation>
    <scope>NUCLEOTIDE SEQUENCE [LARGE SCALE GENOMIC DNA]</scope>
</reference>
<comment type="caution">
    <text evidence="1">The sequence shown here is derived from an EMBL/GenBank/DDBJ whole genome shotgun (WGS) entry which is preliminary data.</text>
</comment>
<sequence length="72" mass="8082">MLLNHARFRQSISTVQAADETETISNSKVLSNSALNPVKYLWHFPVAAYLSWQKITNAGCGPGNNFRDIYKP</sequence>
<proteinExistence type="predicted"/>
<protein>
    <submittedName>
        <fullName evidence="1">Uncharacterized protein</fullName>
    </submittedName>
</protein>
<dbReference type="AlphaFoldDB" id="A0AAV4XSM7"/>
<keyword evidence="2" id="KW-1185">Reference proteome</keyword>
<evidence type="ECO:0000313" key="1">
    <source>
        <dbReference type="EMBL" id="GIY98037.1"/>
    </source>
</evidence>